<dbReference type="PANTHER" id="PTHR30040:SF2">
    <property type="entry name" value="FAD:PROTEIN FMN TRANSFERASE"/>
    <property type="match status" value="1"/>
</dbReference>
<dbReference type="SUPFAM" id="SSF143631">
    <property type="entry name" value="ApbE-like"/>
    <property type="match status" value="1"/>
</dbReference>
<dbReference type="RefSeq" id="WP_341598376.1">
    <property type="nucleotide sequence ID" value="NZ_JBAKAZ010000046.1"/>
</dbReference>
<keyword evidence="13" id="KW-0472">Membrane</keyword>
<comment type="caution">
    <text evidence="14">The sequence shown here is derived from an EMBL/GenBank/DDBJ whole genome shotgun (WGS) entry which is preliminary data.</text>
</comment>
<comment type="catalytic activity">
    <reaction evidence="11 12 13">
        <text>L-threonyl-[protein] + FAD = FMN-L-threonyl-[protein] + AMP + H(+)</text>
        <dbReference type="Rhea" id="RHEA:36847"/>
        <dbReference type="Rhea" id="RHEA-COMP:11060"/>
        <dbReference type="Rhea" id="RHEA-COMP:11061"/>
        <dbReference type="ChEBI" id="CHEBI:15378"/>
        <dbReference type="ChEBI" id="CHEBI:30013"/>
        <dbReference type="ChEBI" id="CHEBI:57692"/>
        <dbReference type="ChEBI" id="CHEBI:74257"/>
        <dbReference type="ChEBI" id="CHEBI:456215"/>
        <dbReference type="EC" id="2.7.1.180"/>
    </reaction>
</comment>
<evidence type="ECO:0000256" key="8">
    <source>
        <dbReference type="ARBA" id="ARBA00022827"/>
    </source>
</evidence>
<dbReference type="InterPro" id="IPR003374">
    <property type="entry name" value="ApbE-like_sf"/>
</dbReference>
<evidence type="ECO:0000256" key="11">
    <source>
        <dbReference type="ARBA" id="ARBA00048540"/>
    </source>
</evidence>
<evidence type="ECO:0000256" key="12">
    <source>
        <dbReference type="PIRNR" id="PIRNR006268"/>
    </source>
</evidence>
<keyword evidence="13" id="KW-0997">Cell inner membrane</keyword>
<comment type="subcellular location">
    <subcellularLocation>
        <location evidence="13">Cell inner membrane</location>
        <topology evidence="13">Lipid-anchor</topology>
        <orientation evidence="13">Periplasmic side</orientation>
    </subcellularLocation>
</comment>
<keyword evidence="15" id="KW-1185">Reference proteome</keyword>
<dbReference type="EC" id="2.7.1.180" evidence="3 12"/>
<evidence type="ECO:0000256" key="3">
    <source>
        <dbReference type="ARBA" id="ARBA00011955"/>
    </source>
</evidence>
<keyword evidence="9 12" id="KW-0460">Magnesium</keyword>
<keyword evidence="7 12" id="KW-0479">Metal-binding</keyword>
<evidence type="ECO:0000256" key="2">
    <source>
        <dbReference type="ARBA" id="ARBA00008282"/>
    </source>
</evidence>
<evidence type="ECO:0000256" key="4">
    <source>
        <dbReference type="ARBA" id="ARBA00016337"/>
    </source>
</evidence>
<dbReference type="Proteomes" id="UP001369082">
    <property type="component" value="Unassembled WGS sequence"/>
</dbReference>
<name>A0ABU9GSD6_9GAMM</name>
<evidence type="ECO:0000256" key="13">
    <source>
        <dbReference type="RuleBase" id="RU363002"/>
    </source>
</evidence>
<keyword evidence="13" id="KW-0449">Lipoprotein</keyword>
<organism evidence="14 15">
    <name type="scientific">Psychromonas aquatilis</name>
    <dbReference type="NCBI Taxonomy" id="2005072"/>
    <lineage>
        <taxon>Bacteria</taxon>
        <taxon>Pseudomonadati</taxon>
        <taxon>Pseudomonadota</taxon>
        <taxon>Gammaproteobacteria</taxon>
        <taxon>Alteromonadales</taxon>
        <taxon>Psychromonadaceae</taxon>
        <taxon>Psychromonas</taxon>
    </lineage>
</organism>
<evidence type="ECO:0000256" key="1">
    <source>
        <dbReference type="ARBA" id="ARBA00001946"/>
    </source>
</evidence>
<keyword evidence="13" id="KW-1003">Cell membrane</keyword>
<dbReference type="GO" id="GO:0016740">
    <property type="term" value="F:transferase activity"/>
    <property type="evidence" value="ECO:0007669"/>
    <property type="project" value="UniProtKB-KW"/>
</dbReference>
<evidence type="ECO:0000313" key="14">
    <source>
        <dbReference type="EMBL" id="MEL0630251.1"/>
    </source>
</evidence>
<keyword evidence="5 12" id="KW-0285">Flavoprotein</keyword>
<gene>
    <name evidence="14" type="ORF">V6256_11600</name>
</gene>
<dbReference type="Gene3D" id="3.10.520.10">
    <property type="entry name" value="ApbE-like domains"/>
    <property type="match status" value="1"/>
</dbReference>
<dbReference type="InterPro" id="IPR024932">
    <property type="entry name" value="ApbE"/>
</dbReference>
<evidence type="ECO:0000256" key="7">
    <source>
        <dbReference type="ARBA" id="ARBA00022723"/>
    </source>
</evidence>
<comment type="similarity">
    <text evidence="2 12 13">Belongs to the ApbE family.</text>
</comment>
<evidence type="ECO:0000256" key="6">
    <source>
        <dbReference type="ARBA" id="ARBA00022679"/>
    </source>
</evidence>
<proteinExistence type="inferred from homology"/>
<dbReference type="PIRSF" id="PIRSF006268">
    <property type="entry name" value="ApbE"/>
    <property type="match status" value="1"/>
</dbReference>
<dbReference type="EMBL" id="JBAKAZ010000046">
    <property type="protein sequence ID" value="MEL0630251.1"/>
    <property type="molecule type" value="Genomic_DNA"/>
</dbReference>
<evidence type="ECO:0000256" key="9">
    <source>
        <dbReference type="ARBA" id="ARBA00022842"/>
    </source>
</evidence>
<sequence length="343" mass="37790">MISSSIKWLALIGLAFFISSCSKPEPQLLQIKGSTMGTYYQVSYVLSAEQVSDNKLLTKQLQAKIDEQLELVNDQMSTYRPQSELSLFNKSEKELVVSDATIKVVSKALEIYKQSDGAFDVTVGPLVNLWGFGPDKKPNKVPSAALIEKTQQEIGSQYLSVEGNKLVKSKPNLYVDLSSIAKGYGVDAIAEFLSEQGITNYLVDIGGELSAHGTKLDDVPWTIAIERPGLGQNVQRLLHVSDNAIATSGDYRNYFEFDGIRYSHTIDPSTGRPIHHKLVSVTVIDKSSMVADGLATAITVLGPKNGLEFATKLKQPVFLISKEGDKFIETYTPEFEKFLVKEK</sequence>
<accession>A0ABU9GSD6</accession>
<protein>
    <recommendedName>
        <fullName evidence="4 12">FAD:protein FMN transferase</fullName>
        <ecNumber evidence="3 12">2.7.1.180</ecNumber>
    </recommendedName>
    <alternativeName>
        <fullName evidence="10 12">Flavin transferase</fullName>
    </alternativeName>
</protein>
<evidence type="ECO:0000256" key="10">
    <source>
        <dbReference type="ARBA" id="ARBA00031306"/>
    </source>
</evidence>
<evidence type="ECO:0000313" key="15">
    <source>
        <dbReference type="Proteomes" id="UP001369082"/>
    </source>
</evidence>
<comment type="function">
    <text evidence="13">Flavin transferase that catalyzes the transfer of the FMN moiety of FAD and its covalent binding to the hydroxyl group of a threonine residue in a target flavoprotein.</text>
</comment>
<keyword evidence="8 12" id="KW-0274">FAD</keyword>
<dbReference type="Pfam" id="PF02424">
    <property type="entry name" value="ApbE"/>
    <property type="match status" value="1"/>
</dbReference>
<evidence type="ECO:0000256" key="5">
    <source>
        <dbReference type="ARBA" id="ARBA00022630"/>
    </source>
</evidence>
<reference evidence="14 15" key="1">
    <citation type="submission" date="2024-02" db="EMBL/GenBank/DDBJ databases">
        <title>Bacteria isolated from the canopy kelp, Nereocystis luetkeana.</title>
        <authorList>
            <person name="Pfister C.A."/>
            <person name="Younker I.T."/>
            <person name="Light S.H."/>
        </authorList>
    </citation>
    <scope>NUCLEOTIDE SEQUENCE [LARGE SCALE GENOMIC DNA]</scope>
    <source>
        <strain evidence="14 15">TI.1.05</strain>
    </source>
</reference>
<comment type="cofactor">
    <cofactor evidence="1 13">
        <name>Mg(2+)</name>
        <dbReference type="ChEBI" id="CHEBI:18420"/>
    </cofactor>
</comment>
<dbReference type="PANTHER" id="PTHR30040">
    <property type="entry name" value="THIAMINE BIOSYNTHESIS LIPOPROTEIN APBE"/>
    <property type="match status" value="1"/>
</dbReference>
<dbReference type="PROSITE" id="PS51257">
    <property type="entry name" value="PROKAR_LIPOPROTEIN"/>
    <property type="match status" value="1"/>
</dbReference>
<keyword evidence="6 12" id="KW-0808">Transferase</keyword>